<evidence type="ECO:0000256" key="1">
    <source>
        <dbReference type="ARBA" id="ARBA00004613"/>
    </source>
</evidence>
<dbReference type="InterPro" id="IPR000743">
    <property type="entry name" value="Glyco_hydro_28"/>
</dbReference>
<dbReference type="AlphaFoldDB" id="A0A2J6R5T4"/>
<evidence type="ECO:0000256" key="10">
    <source>
        <dbReference type="RuleBase" id="RU361169"/>
    </source>
</evidence>
<dbReference type="GO" id="GO:0030248">
    <property type="term" value="F:cellulose binding"/>
    <property type="evidence" value="ECO:0007669"/>
    <property type="project" value="InterPro"/>
</dbReference>
<accession>A0A2J6R5T4</accession>
<feature type="domain" description="CBM1" evidence="12">
    <location>
        <begin position="566"/>
        <end position="602"/>
    </location>
</feature>
<evidence type="ECO:0000256" key="9">
    <source>
        <dbReference type="ARBA" id="ARBA00023316"/>
    </source>
</evidence>
<dbReference type="InterPro" id="IPR000254">
    <property type="entry name" value="CBD"/>
</dbReference>
<dbReference type="SUPFAM" id="SSF57180">
    <property type="entry name" value="Cellulose-binding domain"/>
    <property type="match status" value="1"/>
</dbReference>
<dbReference type="Pfam" id="PF00734">
    <property type="entry name" value="CBM_1"/>
    <property type="match status" value="1"/>
</dbReference>
<evidence type="ECO:0000256" key="6">
    <source>
        <dbReference type="ARBA" id="ARBA00023157"/>
    </source>
</evidence>
<evidence type="ECO:0000256" key="2">
    <source>
        <dbReference type="ARBA" id="ARBA00008834"/>
    </source>
</evidence>
<proteinExistence type="inferred from homology"/>
<dbReference type="GO" id="GO:0005576">
    <property type="term" value="C:extracellular region"/>
    <property type="evidence" value="ECO:0007669"/>
    <property type="project" value="UniProtKB-SubCell"/>
</dbReference>
<keyword evidence="14" id="KW-1185">Reference proteome</keyword>
<dbReference type="PROSITE" id="PS00562">
    <property type="entry name" value="CBM1_1"/>
    <property type="match status" value="1"/>
</dbReference>
<gene>
    <name evidence="13" type="ORF">L207DRAFT_571330</name>
</gene>
<dbReference type="SMART" id="SM00236">
    <property type="entry name" value="fCBD"/>
    <property type="match status" value="1"/>
</dbReference>
<dbReference type="GO" id="GO:0071555">
    <property type="term" value="P:cell wall organization"/>
    <property type="evidence" value="ECO:0007669"/>
    <property type="project" value="UniProtKB-KW"/>
</dbReference>
<keyword evidence="9" id="KW-0961">Cell wall biogenesis/degradation</keyword>
<evidence type="ECO:0000259" key="12">
    <source>
        <dbReference type="PROSITE" id="PS51164"/>
    </source>
</evidence>
<comment type="subcellular location">
    <subcellularLocation>
        <location evidence="1">Secreted</location>
    </subcellularLocation>
</comment>
<evidence type="ECO:0000313" key="14">
    <source>
        <dbReference type="Proteomes" id="UP000235786"/>
    </source>
</evidence>
<dbReference type="InterPro" id="IPR035971">
    <property type="entry name" value="CBD_sf"/>
</dbReference>
<evidence type="ECO:0000256" key="4">
    <source>
        <dbReference type="ARBA" id="ARBA00022729"/>
    </source>
</evidence>
<feature type="signal peptide" evidence="11">
    <location>
        <begin position="1"/>
        <end position="22"/>
    </location>
</feature>
<keyword evidence="7" id="KW-0325">Glycoprotein</keyword>
<dbReference type="OrthoDB" id="187139at2759"/>
<sequence>MFSEVFSVVLLVNTLFSALTSATQVDLSTVGPLTPLSSKTKICNILDYGGIADNSTDIGPAIELAFSSCAITGVATIYIPPGSYSLQTGVVLNKGSAYAIQIDGLITLTSDGSYAGNAFILENGSDIEVFSSNGLGAINGQGYITRLTSSGQNARLFRFISCTSISIHDIIFVDSPTFHLVFNDVSNLEAYHITIRGPDLGGTDGVDLICTDNCYLHDIEVTNRDECISVKSPSQNVLIEDIYCNQSGGMSIGSLTADDVTADTEAAVSNITMRNIYVYQCTQMLMIKTFPGGTGATGYVKDSVFENFWAYDTTYGLDIDQYWESTTTPDTGAVALSALTFNNWTGTVDNGISRAPIVIRGSDIVPLTDITLSNFDMWTVNENEILNQCKNVYGTGYCAATSTAGQSLTTFTTTVTTTSPPAGFTSPTSPAWGVSGYGVTIPIPVYTPAVFWSPESSGVASASSVASAKAVTKTSSSVSVPVSTTKAVVKSSSSTVVKSSTSLAVAVVASSTLVVVKSSSASVVKSTSTAEVVESSSITASSTPVAVISSSSSVASSTATSSGVTGTLGEYYQCGGEGWTGTGSCVSGTTCIEQNEWYSQCVAETSTTAGVESEEDEVCES</sequence>
<keyword evidence="6" id="KW-1015">Disulfide bond</keyword>
<dbReference type="Gene3D" id="2.160.20.10">
    <property type="entry name" value="Single-stranded right-handed beta-helix, Pectin lyase-like"/>
    <property type="match status" value="1"/>
</dbReference>
<keyword evidence="8 10" id="KW-0326">Glycosidase</keyword>
<comment type="similarity">
    <text evidence="2 10">Belongs to the glycosyl hydrolase 28 family.</text>
</comment>
<dbReference type="GO" id="GO:0046576">
    <property type="term" value="F:rhamnogalacturonan alpha-L-rhamnopyranosyl-(1-&gt;4)-alpha-D-galactopyranosyluronide lyase activity"/>
    <property type="evidence" value="ECO:0007669"/>
    <property type="project" value="UniProtKB-ARBA"/>
</dbReference>
<dbReference type="PANTHER" id="PTHR31736">
    <property type="match status" value="1"/>
</dbReference>
<dbReference type="InterPro" id="IPR011050">
    <property type="entry name" value="Pectin_lyase_fold/virulence"/>
</dbReference>
<dbReference type="Pfam" id="PF00295">
    <property type="entry name" value="Glyco_hydro_28"/>
    <property type="match status" value="1"/>
</dbReference>
<evidence type="ECO:0000256" key="11">
    <source>
        <dbReference type="SAM" id="SignalP"/>
    </source>
</evidence>
<dbReference type="GO" id="GO:0005975">
    <property type="term" value="P:carbohydrate metabolic process"/>
    <property type="evidence" value="ECO:0007669"/>
    <property type="project" value="InterPro"/>
</dbReference>
<keyword evidence="4 11" id="KW-0732">Signal</keyword>
<evidence type="ECO:0000256" key="3">
    <source>
        <dbReference type="ARBA" id="ARBA00022525"/>
    </source>
</evidence>
<reference evidence="13 14" key="1">
    <citation type="submission" date="2016-04" db="EMBL/GenBank/DDBJ databases">
        <title>A degradative enzymes factory behind the ericoid mycorrhizal symbiosis.</title>
        <authorList>
            <consortium name="DOE Joint Genome Institute"/>
            <person name="Martino E."/>
            <person name="Morin E."/>
            <person name="Grelet G."/>
            <person name="Kuo A."/>
            <person name="Kohler A."/>
            <person name="Daghino S."/>
            <person name="Barry K."/>
            <person name="Choi C."/>
            <person name="Cichocki N."/>
            <person name="Clum A."/>
            <person name="Copeland A."/>
            <person name="Hainaut M."/>
            <person name="Haridas S."/>
            <person name="Labutti K."/>
            <person name="Lindquist E."/>
            <person name="Lipzen A."/>
            <person name="Khouja H.-R."/>
            <person name="Murat C."/>
            <person name="Ohm R."/>
            <person name="Olson A."/>
            <person name="Spatafora J."/>
            <person name="Veneault-Fourrey C."/>
            <person name="Henrissat B."/>
            <person name="Grigoriev I."/>
            <person name="Martin F."/>
            <person name="Perotto S."/>
        </authorList>
    </citation>
    <scope>NUCLEOTIDE SEQUENCE [LARGE SCALE GENOMIC DNA]</scope>
    <source>
        <strain evidence="13 14">F</strain>
    </source>
</reference>
<dbReference type="InterPro" id="IPR012334">
    <property type="entry name" value="Pectin_lyas_fold"/>
</dbReference>
<evidence type="ECO:0000256" key="5">
    <source>
        <dbReference type="ARBA" id="ARBA00022801"/>
    </source>
</evidence>
<dbReference type="SUPFAM" id="SSF51126">
    <property type="entry name" value="Pectin lyase-like"/>
    <property type="match status" value="1"/>
</dbReference>
<feature type="chain" id="PRO_5014456083" evidence="11">
    <location>
        <begin position="23"/>
        <end position="621"/>
    </location>
</feature>
<keyword evidence="3" id="KW-0964">Secreted</keyword>
<keyword evidence="5 10" id="KW-0378">Hydrolase</keyword>
<dbReference type="GO" id="GO:0004650">
    <property type="term" value="F:polygalacturonase activity"/>
    <property type="evidence" value="ECO:0007669"/>
    <property type="project" value="InterPro"/>
</dbReference>
<dbReference type="PANTHER" id="PTHR31736:SF19">
    <property type="entry name" value="PECTIN LYASE SUPERFAMILY PROTEIN-RELATED"/>
    <property type="match status" value="1"/>
</dbReference>
<evidence type="ECO:0000256" key="7">
    <source>
        <dbReference type="ARBA" id="ARBA00023180"/>
    </source>
</evidence>
<dbReference type="STRING" id="1149755.A0A2J6R5T4"/>
<name>A0A2J6R5T4_HYAVF</name>
<dbReference type="PROSITE" id="PS51164">
    <property type="entry name" value="CBM1_2"/>
    <property type="match status" value="1"/>
</dbReference>
<protein>
    <submittedName>
        <fullName evidence="13">Carbohydrate-binding module family 1 protein</fullName>
    </submittedName>
</protein>
<dbReference type="EMBL" id="KZ613955">
    <property type="protein sequence ID" value="PMD33888.1"/>
    <property type="molecule type" value="Genomic_DNA"/>
</dbReference>
<evidence type="ECO:0000313" key="13">
    <source>
        <dbReference type="EMBL" id="PMD33888.1"/>
    </source>
</evidence>
<dbReference type="Proteomes" id="UP000235786">
    <property type="component" value="Unassembled WGS sequence"/>
</dbReference>
<organism evidence="13 14">
    <name type="scientific">Hyaloscypha variabilis (strain UAMH 11265 / GT02V1 / F)</name>
    <name type="common">Meliniomyces variabilis</name>
    <dbReference type="NCBI Taxonomy" id="1149755"/>
    <lineage>
        <taxon>Eukaryota</taxon>
        <taxon>Fungi</taxon>
        <taxon>Dikarya</taxon>
        <taxon>Ascomycota</taxon>
        <taxon>Pezizomycotina</taxon>
        <taxon>Leotiomycetes</taxon>
        <taxon>Helotiales</taxon>
        <taxon>Hyaloscyphaceae</taxon>
        <taxon>Hyaloscypha</taxon>
        <taxon>Hyaloscypha variabilis</taxon>
    </lineage>
</organism>
<evidence type="ECO:0000256" key="8">
    <source>
        <dbReference type="ARBA" id="ARBA00023295"/>
    </source>
</evidence>